<feature type="compositionally biased region" description="Polar residues" evidence="1">
    <location>
        <begin position="1"/>
        <end position="10"/>
    </location>
</feature>
<dbReference type="STRING" id="48709.A0A1D2NCG4"/>
<organism evidence="2 3">
    <name type="scientific">Orchesella cincta</name>
    <name type="common">Springtail</name>
    <name type="synonym">Podura cincta</name>
    <dbReference type="NCBI Taxonomy" id="48709"/>
    <lineage>
        <taxon>Eukaryota</taxon>
        <taxon>Metazoa</taxon>
        <taxon>Ecdysozoa</taxon>
        <taxon>Arthropoda</taxon>
        <taxon>Hexapoda</taxon>
        <taxon>Collembola</taxon>
        <taxon>Entomobryomorpha</taxon>
        <taxon>Entomobryoidea</taxon>
        <taxon>Orchesellidae</taxon>
        <taxon>Orchesellinae</taxon>
        <taxon>Orchesella</taxon>
    </lineage>
</organism>
<keyword evidence="2" id="KW-0808">Transferase</keyword>
<dbReference type="OrthoDB" id="535945at2759"/>
<evidence type="ECO:0000313" key="3">
    <source>
        <dbReference type="Proteomes" id="UP000094527"/>
    </source>
</evidence>
<dbReference type="EMBL" id="LJIJ01000092">
    <property type="protein sequence ID" value="ODN02921.1"/>
    <property type="molecule type" value="Genomic_DNA"/>
</dbReference>
<evidence type="ECO:0000256" key="1">
    <source>
        <dbReference type="SAM" id="MobiDB-lite"/>
    </source>
</evidence>
<comment type="caution">
    <text evidence="2">The sequence shown here is derived from an EMBL/GenBank/DDBJ whole genome shotgun (WGS) entry which is preliminary data.</text>
</comment>
<evidence type="ECO:0000313" key="2">
    <source>
        <dbReference type="EMBL" id="ODN02921.1"/>
    </source>
</evidence>
<dbReference type="Proteomes" id="UP000094527">
    <property type="component" value="Unassembled WGS sequence"/>
</dbReference>
<proteinExistence type="predicted"/>
<feature type="compositionally biased region" description="Low complexity" evidence="1">
    <location>
        <begin position="11"/>
        <end position="25"/>
    </location>
</feature>
<keyword evidence="3" id="KW-1185">Reference proteome</keyword>
<feature type="region of interest" description="Disordered" evidence="1">
    <location>
        <begin position="1"/>
        <end position="25"/>
    </location>
</feature>
<accession>A0A1D2NCG4</accession>
<keyword evidence="2" id="KW-0418">Kinase</keyword>
<sequence length="155" mass="16815">MMDTSGTGKDTSLSSGTGTASASGGSLFVRPESPHHYSSVSPCLGSGSYTYSSFQPNAHYTEISNSTIDSNSCKLAEMTIERCKVRLQSIILEGTFAKIYKGTVLERDGSEEKVVVKTVIVHLKFTCHKAENNDSKERPCLPKNNSVNQLAYILL</sequence>
<reference evidence="2 3" key="1">
    <citation type="journal article" date="2016" name="Genome Biol. Evol.">
        <title>Gene Family Evolution Reflects Adaptation to Soil Environmental Stressors in the Genome of the Collembolan Orchesella cincta.</title>
        <authorList>
            <person name="Faddeeva-Vakhrusheva A."/>
            <person name="Derks M.F."/>
            <person name="Anvar S.Y."/>
            <person name="Agamennone V."/>
            <person name="Suring W."/>
            <person name="Smit S."/>
            <person name="van Straalen N.M."/>
            <person name="Roelofs D."/>
        </authorList>
    </citation>
    <scope>NUCLEOTIDE SEQUENCE [LARGE SCALE GENOMIC DNA]</scope>
    <source>
        <tissue evidence="2">Mixed pool</tissue>
    </source>
</reference>
<gene>
    <name evidence="2" type="ORF">Ocin01_03768</name>
</gene>
<name>A0A1D2NCG4_ORCCI</name>
<dbReference type="AlphaFoldDB" id="A0A1D2NCG4"/>
<protein>
    <submittedName>
        <fullName evidence="2">Tyrosine-protein kinase Dnt</fullName>
    </submittedName>
</protein>
<dbReference type="GO" id="GO:0016301">
    <property type="term" value="F:kinase activity"/>
    <property type="evidence" value="ECO:0007669"/>
    <property type="project" value="UniProtKB-KW"/>
</dbReference>
<dbReference type="Gene3D" id="3.30.200.20">
    <property type="entry name" value="Phosphorylase Kinase, domain 1"/>
    <property type="match status" value="1"/>
</dbReference>